<keyword evidence="1" id="KW-0732">Signal</keyword>
<proteinExistence type="predicted"/>
<organism evidence="2 3">
    <name type="scientific">Roseovarius ramblicola</name>
    <dbReference type="NCBI Taxonomy" id="2022336"/>
    <lineage>
        <taxon>Bacteria</taxon>
        <taxon>Pseudomonadati</taxon>
        <taxon>Pseudomonadota</taxon>
        <taxon>Alphaproteobacteria</taxon>
        <taxon>Rhodobacterales</taxon>
        <taxon>Roseobacteraceae</taxon>
        <taxon>Roseovarius</taxon>
    </lineage>
</organism>
<accession>A0ABV5I3E1</accession>
<name>A0ABV5I3E1_9RHOB</name>
<dbReference type="EMBL" id="JBHMEC010000017">
    <property type="protein sequence ID" value="MFB9150736.1"/>
    <property type="molecule type" value="Genomic_DNA"/>
</dbReference>
<evidence type="ECO:0000256" key="1">
    <source>
        <dbReference type="SAM" id="SignalP"/>
    </source>
</evidence>
<dbReference type="Proteomes" id="UP001589670">
    <property type="component" value="Unassembled WGS sequence"/>
</dbReference>
<gene>
    <name evidence="2" type="ORF">ACFFU4_13355</name>
</gene>
<reference evidence="2 3" key="1">
    <citation type="submission" date="2024-09" db="EMBL/GenBank/DDBJ databases">
        <authorList>
            <person name="Sun Q."/>
            <person name="Mori K."/>
        </authorList>
    </citation>
    <scope>NUCLEOTIDE SEQUENCE [LARGE SCALE GENOMIC DNA]</scope>
    <source>
        <strain evidence="2 3">CECT 9424</strain>
    </source>
</reference>
<comment type="caution">
    <text evidence="2">The sequence shown here is derived from an EMBL/GenBank/DDBJ whole genome shotgun (WGS) entry which is preliminary data.</text>
</comment>
<evidence type="ECO:0000313" key="2">
    <source>
        <dbReference type="EMBL" id="MFB9150736.1"/>
    </source>
</evidence>
<sequence>MRMISLGLVVLCALAPLAAAAQNPICAPTGEIVAAAVEARKAGQGAGDAKAGITDSLGAGREGYAPAVPPLVDWVYDLPDKDLDKDVAAAWVAQCEAQ</sequence>
<protein>
    <submittedName>
        <fullName evidence="2">DNA primase</fullName>
    </submittedName>
</protein>
<feature type="chain" id="PRO_5045454849" evidence="1">
    <location>
        <begin position="22"/>
        <end position="98"/>
    </location>
</feature>
<keyword evidence="3" id="KW-1185">Reference proteome</keyword>
<feature type="signal peptide" evidence="1">
    <location>
        <begin position="1"/>
        <end position="21"/>
    </location>
</feature>
<evidence type="ECO:0000313" key="3">
    <source>
        <dbReference type="Proteomes" id="UP001589670"/>
    </source>
</evidence>
<dbReference type="RefSeq" id="WP_377070266.1">
    <property type="nucleotide sequence ID" value="NZ_JBHMEC010000017.1"/>
</dbReference>